<feature type="compositionally biased region" description="Low complexity" evidence="1">
    <location>
        <begin position="18"/>
        <end position="27"/>
    </location>
</feature>
<keyword evidence="3" id="KW-1185">Reference proteome</keyword>
<evidence type="ECO:0000313" key="3">
    <source>
        <dbReference type="Proteomes" id="UP001165189"/>
    </source>
</evidence>
<dbReference type="Proteomes" id="UP001165189">
    <property type="component" value="Unassembled WGS sequence"/>
</dbReference>
<comment type="caution">
    <text evidence="2">The sequence shown here is derived from an EMBL/GenBank/DDBJ whole genome shotgun (WGS) entry which is preliminary data.</text>
</comment>
<sequence>MRKLLHAIPKSQHQQAGSLNNNSSSSKSWAGLAVSYISPSLHIYFFPSQALTALDDSDQADAYNQVTHSPHKAELSHELLGAAAAYEAQIAYEKHCSENGTVDSYALNGKGHMD</sequence>
<feature type="region of interest" description="Disordered" evidence="1">
    <location>
        <begin position="1"/>
        <end position="27"/>
    </location>
</feature>
<dbReference type="Pfam" id="PF12585">
    <property type="entry name" value="DUF3759"/>
    <property type="match status" value="1"/>
</dbReference>
<gene>
    <name evidence="2" type="ORF">Aory05_001285400</name>
</gene>
<protein>
    <submittedName>
        <fullName evidence="2">Unnamed protein product</fullName>
    </submittedName>
</protein>
<reference evidence="2" key="1">
    <citation type="submission" date="2023-04" db="EMBL/GenBank/DDBJ databases">
        <title>Aspergillus oryzae var. brunneus NBRC 4377.</title>
        <authorList>
            <person name="Ichikawa N."/>
            <person name="Sato H."/>
            <person name="Tonouchi N."/>
        </authorList>
    </citation>
    <scope>NUCLEOTIDE SEQUENCE</scope>
    <source>
        <strain evidence="2">NBRC 4377</strain>
    </source>
</reference>
<dbReference type="EMBL" id="BSYB01000092">
    <property type="protein sequence ID" value="GMG54611.1"/>
    <property type="molecule type" value="Genomic_DNA"/>
</dbReference>
<evidence type="ECO:0000256" key="1">
    <source>
        <dbReference type="SAM" id="MobiDB-lite"/>
    </source>
</evidence>
<accession>A0ABQ6LED3</accession>
<name>A0ABQ6LED3_ASPOZ</name>
<evidence type="ECO:0000313" key="2">
    <source>
        <dbReference type="EMBL" id="GMG54611.1"/>
    </source>
</evidence>
<organism evidence="2 3">
    <name type="scientific">Aspergillus oryzae var. brunneus</name>
    <dbReference type="NCBI Taxonomy" id="332754"/>
    <lineage>
        <taxon>Eukaryota</taxon>
        <taxon>Fungi</taxon>
        <taxon>Dikarya</taxon>
        <taxon>Ascomycota</taxon>
        <taxon>Pezizomycotina</taxon>
        <taxon>Eurotiomycetes</taxon>
        <taxon>Eurotiomycetidae</taxon>
        <taxon>Eurotiales</taxon>
        <taxon>Aspergillaceae</taxon>
        <taxon>Aspergillus</taxon>
        <taxon>Aspergillus subgen. Circumdati</taxon>
    </lineage>
</organism>
<dbReference type="InterPro" id="IPR022234">
    <property type="entry name" value="DUF3759"/>
</dbReference>
<proteinExistence type="predicted"/>